<accession>A0A2V4BWR4</accession>
<dbReference type="GO" id="GO:0016740">
    <property type="term" value="F:transferase activity"/>
    <property type="evidence" value="ECO:0007669"/>
    <property type="project" value="UniProtKB-KW"/>
</dbReference>
<comment type="caution">
    <text evidence="2">The sequence shown here is derived from an EMBL/GenBank/DDBJ whole genome shotgun (WGS) entry which is preliminary data.</text>
</comment>
<reference evidence="2 3" key="1">
    <citation type="submission" date="2018-05" db="EMBL/GenBank/DDBJ databases">
        <title>Flavobacterium sp. strain IMCC34758, incomplete genome.</title>
        <authorList>
            <person name="Joung Y."/>
        </authorList>
    </citation>
    <scope>NUCLEOTIDE SEQUENCE [LARGE SCALE GENOMIC DNA]</scope>
    <source>
        <strain evidence="2 3">IMCC34758</strain>
    </source>
</reference>
<dbReference type="EMBL" id="QJHL01000006">
    <property type="protein sequence ID" value="PXY43458.1"/>
    <property type="molecule type" value="Genomic_DNA"/>
</dbReference>
<dbReference type="RefSeq" id="WP_110348535.1">
    <property type="nucleotide sequence ID" value="NZ_QJHL01000006.1"/>
</dbReference>
<evidence type="ECO:0000313" key="2">
    <source>
        <dbReference type="EMBL" id="PXY43458.1"/>
    </source>
</evidence>
<keyword evidence="2" id="KW-0808">Transferase</keyword>
<gene>
    <name evidence="2" type="ORF">DMB68_20675</name>
</gene>
<dbReference type="Pfam" id="PF00535">
    <property type="entry name" value="Glycos_transf_2"/>
    <property type="match status" value="1"/>
</dbReference>
<dbReference type="SUPFAM" id="SSF53448">
    <property type="entry name" value="Nucleotide-diphospho-sugar transferases"/>
    <property type="match status" value="1"/>
</dbReference>
<name>A0A2V4BWR4_9FLAO</name>
<dbReference type="OrthoDB" id="761861at2"/>
<dbReference type="AlphaFoldDB" id="A0A2V4BWR4"/>
<protein>
    <submittedName>
        <fullName evidence="2">Glycosyl transferase</fullName>
    </submittedName>
</protein>
<dbReference type="Proteomes" id="UP000247681">
    <property type="component" value="Unassembled WGS sequence"/>
</dbReference>
<proteinExistence type="predicted"/>
<keyword evidence="3" id="KW-1185">Reference proteome</keyword>
<organism evidence="2 3">
    <name type="scientific">Flavobacterium hydrophilum</name>
    <dbReference type="NCBI Taxonomy" id="2211445"/>
    <lineage>
        <taxon>Bacteria</taxon>
        <taxon>Pseudomonadati</taxon>
        <taxon>Bacteroidota</taxon>
        <taxon>Flavobacteriia</taxon>
        <taxon>Flavobacteriales</taxon>
        <taxon>Flavobacteriaceae</taxon>
        <taxon>Flavobacterium</taxon>
    </lineage>
</organism>
<evidence type="ECO:0000313" key="3">
    <source>
        <dbReference type="Proteomes" id="UP000247681"/>
    </source>
</evidence>
<sequence length="302" mass="35238">MLSILIPTYNYNSFPLVFELQKQCVDCDIKFEILCQDDCSNDFLTENNQINSLKYCYFSSNTTNLGRGQNRNYLASKAKFSWLLFLDCDMFPRGSNFIENYLLNVQKNNDTIIFGGILYESKKPQKEQLLRWIYGHNKESVSLENRRKKPNIRALTSNLLVKKELLLQHPFDSTITKYGYEDLSFLMKLEVNNILVTHIENPAFHLNLESSLLFLNKTRTALENLVFLEKSNKISATESKIIAVQQKLENLKLTSITAYIFSKIKSKIESNLLSEKPSLFWFDIYKLGYYCHLKSLGQNFFK</sequence>
<evidence type="ECO:0000259" key="1">
    <source>
        <dbReference type="Pfam" id="PF00535"/>
    </source>
</evidence>
<dbReference type="InterPro" id="IPR001173">
    <property type="entry name" value="Glyco_trans_2-like"/>
</dbReference>
<dbReference type="CDD" id="cd00761">
    <property type="entry name" value="Glyco_tranf_GTA_type"/>
    <property type="match status" value="1"/>
</dbReference>
<dbReference type="Gene3D" id="3.90.550.10">
    <property type="entry name" value="Spore Coat Polysaccharide Biosynthesis Protein SpsA, Chain A"/>
    <property type="match status" value="1"/>
</dbReference>
<feature type="domain" description="Glycosyltransferase 2-like" evidence="1">
    <location>
        <begin position="3"/>
        <end position="142"/>
    </location>
</feature>
<dbReference type="InterPro" id="IPR029044">
    <property type="entry name" value="Nucleotide-diphossugar_trans"/>
</dbReference>